<dbReference type="Pfam" id="PF13378">
    <property type="entry name" value="MR_MLE_C"/>
    <property type="match status" value="1"/>
</dbReference>
<proteinExistence type="predicted"/>
<dbReference type="Gene3D" id="3.20.20.120">
    <property type="entry name" value="Enolase-like C-terminal domain"/>
    <property type="match status" value="1"/>
</dbReference>
<feature type="domain" description="Mandelate racemase/muconate lactonizing enzyme C-terminal" evidence="1">
    <location>
        <begin position="129"/>
        <end position="224"/>
    </location>
</feature>
<reference evidence="2" key="1">
    <citation type="submission" date="2018-05" db="EMBL/GenBank/DDBJ databases">
        <authorList>
            <person name="Lanie J.A."/>
            <person name="Ng W.-L."/>
            <person name="Kazmierczak K.M."/>
            <person name="Andrzejewski T.M."/>
            <person name="Davidsen T.M."/>
            <person name="Wayne K.J."/>
            <person name="Tettelin H."/>
            <person name="Glass J.I."/>
            <person name="Rusch D."/>
            <person name="Podicherti R."/>
            <person name="Tsui H.-C.T."/>
            <person name="Winkler M.E."/>
        </authorList>
    </citation>
    <scope>NUCLEOTIDE SEQUENCE</scope>
</reference>
<sequence>MKITRLERTVVCVPFLSGILSPPEYEEFSTSYPAPLGQRRQDVLRIHTDDGLTGIGMSGPYYGERANTTPDVIGKDPLEFEPRNLGGGGYNIALLDLIGKAIGWPLCRVFGGKFQEHVLVDYWISRMGPEASANAARCASLEGFKGIKIKCKIDDGDVADRVHAINEAAPSLRIVLDPGHRFYTVEKTLELARQIERYDLVFEDPIPKDDMEDYRRLKEETDIIIAAHFQNSRQVIEAVHTQSVDAINVAPSDWAFLDMARIAAAGGIPVWQA</sequence>
<dbReference type="PANTHER" id="PTHR48080:SF2">
    <property type="entry name" value="D-GALACTONATE DEHYDRATASE"/>
    <property type="match status" value="1"/>
</dbReference>
<dbReference type="SUPFAM" id="SSF51604">
    <property type="entry name" value="Enolase C-terminal domain-like"/>
    <property type="match status" value="1"/>
</dbReference>
<accession>A0A382IB76</accession>
<protein>
    <recommendedName>
        <fullName evidence="1">Mandelate racemase/muconate lactonizing enzyme C-terminal domain-containing protein</fullName>
    </recommendedName>
</protein>
<dbReference type="Gene3D" id="3.30.390.10">
    <property type="entry name" value="Enolase-like, N-terminal domain"/>
    <property type="match status" value="2"/>
</dbReference>
<dbReference type="InterPro" id="IPR029017">
    <property type="entry name" value="Enolase-like_N"/>
</dbReference>
<dbReference type="InterPro" id="IPR036849">
    <property type="entry name" value="Enolase-like_C_sf"/>
</dbReference>
<dbReference type="SUPFAM" id="SSF54826">
    <property type="entry name" value="Enolase N-terminal domain-like"/>
    <property type="match status" value="1"/>
</dbReference>
<feature type="non-terminal residue" evidence="2">
    <location>
        <position position="273"/>
    </location>
</feature>
<dbReference type="PANTHER" id="PTHR48080">
    <property type="entry name" value="D-GALACTONATE DEHYDRATASE-RELATED"/>
    <property type="match status" value="1"/>
</dbReference>
<dbReference type="AlphaFoldDB" id="A0A382IB76"/>
<dbReference type="InterPro" id="IPR029065">
    <property type="entry name" value="Enolase_C-like"/>
</dbReference>
<evidence type="ECO:0000259" key="1">
    <source>
        <dbReference type="SMART" id="SM00922"/>
    </source>
</evidence>
<dbReference type="InterPro" id="IPR034593">
    <property type="entry name" value="DgoD-like"/>
</dbReference>
<dbReference type="EMBL" id="UINC01065874">
    <property type="protein sequence ID" value="SVB95981.1"/>
    <property type="molecule type" value="Genomic_DNA"/>
</dbReference>
<dbReference type="InterPro" id="IPR013342">
    <property type="entry name" value="Mandelate_racemase_C"/>
</dbReference>
<name>A0A382IB76_9ZZZZ</name>
<evidence type="ECO:0000313" key="2">
    <source>
        <dbReference type="EMBL" id="SVB95981.1"/>
    </source>
</evidence>
<organism evidence="2">
    <name type="scientific">marine metagenome</name>
    <dbReference type="NCBI Taxonomy" id="408172"/>
    <lineage>
        <taxon>unclassified sequences</taxon>
        <taxon>metagenomes</taxon>
        <taxon>ecological metagenomes</taxon>
    </lineage>
</organism>
<gene>
    <name evidence="2" type="ORF">METZ01_LOCUS248835</name>
</gene>
<dbReference type="SMART" id="SM00922">
    <property type="entry name" value="MR_MLE"/>
    <property type="match status" value="1"/>
</dbReference>